<evidence type="ECO:0008006" key="5">
    <source>
        <dbReference type="Google" id="ProtNLM"/>
    </source>
</evidence>
<sequence>MAFKSIAFPTLLLLATALMLAASAHAQAPASTPTPAPASTPTPAPAPSQSLCPNVLSDIQAFETAARALVDKIEMIFIPNIMVKLDTTLARIGLLHPGVKLCVCTNNPSSLIPGSGPKLRCVGAGITV</sequence>
<dbReference type="Proteomes" id="UP000298652">
    <property type="component" value="Chromosome 9"/>
</dbReference>
<protein>
    <recommendedName>
        <fullName evidence="5">Hydrophobic seed protein domain-containing protein</fullName>
    </recommendedName>
</protein>
<feature type="region of interest" description="Disordered" evidence="1">
    <location>
        <begin position="29"/>
        <end position="48"/>
    </location>
</feature>
<keyword evidence="2" id="KW-0732">Signal</keyword>
<evidence type="ECO:0000256" key="1">
    <source>
        <dbReference type="SAM" id="MobiDB-lite"/>
    </source>
</evidence>
<dbReference type="Gramene" id="TKV97072">
    <property type="protein sequence ID" value="TKV97072"/>
    <property type="gene ID" value="SEVIR_9G471800v2"/>
</dbReference>
<feature type="signal peptide" evidence="2">
    <location>
        <begin position="1"/>
        <end position="26"/>
    </location>
</feature>
<keyword evidence="4" id="KW-1185">Reference proteome</keyword>
<organism evidence="3 4">
    <name type="scientific">Setaria viridis</name>
    <name type="common">Green bristlegrass</name>
    <name type="synonym">Setaria italica subsp. viridis</name>
    <dbReference type="NCBI Taxonomy" id="4556"/>
    <lineage>
        <taxon>Eukaryota</taxon>
        <taxon>Viridiplantae</taxon>
        <taxon>Streptophyta</taxon>
        <taxon>Embryophyta</taxon>
        <taxon>Tracheophyta</taxon>
        <taxon>Spermatophyta</taxon>
        <taxon>Magnoliopsida</taxon>
        <taxon>Liliopsida</taxon>
        <taxon>Poales</taxon>
        <taxon>Poaceae</taxon>
        <taxon>PACMAD clade</taxon>
        <taxon>Panicoideae</taxon>
        <taxon>Panicodae</taxon>
        <taxon>Paniceae</taxon>
        <taxon>Cenchrinae</taxon>
        <taxon>Setaria</taxon>
    </lineage>
</organism>
<evidence type="ECO:0000313" key="4">
    <source>
        <dbReference type="Proteomes" id="UP000298652"/>
    </source>
</evidence>
<dbReference type="AlphaFoldDB" id="A0A4U6T9S2"/>
<proteinExistence type="predicted"/>
<dbReference type="EMBL" id="CM016560">
    <property type="protein sequence ID" value="TKV97072.1"/>
    <property type="molecule type" value="Genomic_DNA"/>
</dbReference>
<evidence type="ECO:0000256" key="2">
    <source>
        <dbReference type="SAM" id="SignalP"/>
    </source>
</evidence>
<dbReference type="OMA" id="EMIFIPN"/>
<gene>
    <name evidence="3" type="ORF">SEVIR_9G471800v2</name>
</gene>
<feature type="chain" id="PRO_5020589797" description="Hydrophobic seed protein domain-containing protein" evidence="2">
    <location>
        <begin position="27"/>
        <end position="128"/>
    </location>
</feature>
<accession>A0A4U6T9S2</accession>
<evidence type="ECO:0000313" key="3">
    <source>
        <dbReference type="EMBL" id="TKV97072.1"/>
    </source>
</evidence>
<feature type="compositionally biased region" description="Pro residues" evidence="1">
    <location>
        <begin position="32"/>
        <end position="46"/>
    </location>
</feature>
<name>A0A4U6T9S2_SETVI</name>
<reference evidence="3" key="1">
    <citation type="submission" date="2019-03" db="EMBL/GenBank/DDBJ databases">
        <title>WGS assembly of Setaria viridis.</title>
        <authorList>
            <person name="Huang P."/>
            <person name="Jenkins J."/>
            <person name="Grimwood J."/>
            <person name="Barry K."/>
            <person name="Healey A."/>
            <person name="Mamidi S."/>
            <person name="Sreedasyam A."/>
            <person name="Shu S."/>
            <person name="Feldman M."/>
            <person name="Wu J."/>
            <person name="Yu Y."/>
            <person name="Chen C."/>
            <person name="Johnson J."/>
            <person name="Rokhsar D."/>
            <person name="Baxter I."/>
            <person name="Schmutz J."/>
            <person name="Brutnell T."/>
            <person name="Kellogg E."/>
        </authorList>
    </citation>
    <scope>NUCLEOTIDE SEQUENCE [LARGE SCALE GENOMIC DNA]</scope>
</reference>